<protein>
    <submittedName>
        <fullName evidence="12">Autophagy-related protein 2 homolog A isoform X1</fullName>
    </submittedName>
</protein>
<keyword evidence="6" id="KW-0445">Lipid transport</keyword>
<dbReference type="GeneID" id="101332899"/>
<evidence type="ECO:0000256" key="5">
    <source>
        <dbReference type="ARBA" id="ARBA00022824"/>
    </source>
</evidence>
<dbReference type="GO" id="GO:0061723">
    <property type="term" value="P:glycophagy"/>
    <property type="evidence" value="ECO:0007669"/>
    <property type="project" value="TreeGrafter"/>
</dbReference>
<dbReference type="GO" id="GO:0043495">
    <property type="term" value="F:protein-membrane adaptor activity"/>
    <property type="evidence" value="ECO:0007669"/>
    <property type="project" value="TreeGrafter"/>
</dbReference>
<dbReference type="PANTHER" id="PTHR13190">
    <property type="entry name" value="AUTOPHAGY-RELATED 2, ISOFORM A"/>
    <property type="match status" value="1"/>
</dbReference>
<sequence>MSRWLWPWSNCVKERVCRYLLHHYLGHFFQEHLSLDQLSLDLYKGSVVLRDIHLEIWSVNEVLESMESPLELVEGFVGSIEVAVPWAALLTDHCTVHVSGLQLTLQPRQGPGPGAADSQSWASCMTTSMQLAQECLRDGLPEPSEPPQPLEGLEMFAQTIETVLRRIKVTFLDTVVRVEHPPGAGERGVAVEAHVQRLEYCDEAVRDPSQAPPVDVHQPPAFLHKLLQLAGVRLHFEELRPQEGPPEPPLQIGSCSGCLELTVKLKQNEAFPGPKLEVCGQLGSLHLLLTPRQLQQLQELLGALSLADPEGLVDKLNKSRPLGADDLWLIEQDLNQQLQAGTVAEPLSSDPLSNPLVNLESTDLFFSMAGLTSSVASALSELSLSDVDLGASVHSNMASCRLSAQGPPSGKTAPAPPSNTLRPDSLLKMTLGGVTLTLLQTSAPSSGPPDLTTHFFAEFDATKDGSFGSHDFCHLRPRFQRACPCSHVRLTGAAVQLSWELRTSRGRRVTSTEVHFGQLEVLECLWPRGTPEPEYTEVLSFPSSLRSQASAQPCAHLHHTQTLRRLPKSRPRRPTACHCHSELALDLADFQADVELGALDRLAALLYQATTPPPEQPAGLLTEPPPAAEQHAVVRLSAPRATLQLRFPIADLRPERDPWVGGAVRAEQLRLELTEPQFRSELSSGPGPPAPTRLELTCSDLHVTYEDGEKPPVPCLRVSKALDPKSPGHKYFLPQVVVTLNPQLGAQWEVTPEKGEELELSAENLCELREPEPSPFSSKRTMYETEEMVIPGDPEEMRNFQSRALALSRCSVEVVLPGAHVFLPSKEVYESLYNRINNDLLMWEPADLLPTPAPATRPSGFPDASGFWHDSFKMCKSAFKLDSDSDDEDTHFSAGASGTPQRLAPESQSPRSQSTFSTLVTVLKGRITAHCETKDECGKRLEATHGELVLDVEQGTIFSVCQYRGQPGLGYFCLEAEKATLYHRAAVDDYLLPSRLELPTFAPPAQLARTIYPSEEGMTEQGGVGRKGQGRGPHMLSTAVRIQLDPHRNVKEFLVTLRLHRATLRHHMALPEQSWHSQLLEFLDVLDDPVLGYLPPTVITILHVHLFSCAVDYRPLYLPVRVLVTAETFTLSSNIVMDTSTFLLRFILDDSALYLSDKCDMETLDLRRDYVCVLDVDLLELVIKTWKGSTEDKLSQPLFELRCSNNVMHVHSCADSCALLVNLLQYVMSEGDLHPPPRPPSPTEIAGQKVQLSESPASLPSCPPVETALINQRDLTDALLDTERSLRELAQASGSPFFQASPVSVYLFPGERSGAQPPSPLVGAPTGSLGPHSEAKEEEKEEEGDGDTLDSDEFCILDAPGLGILPQDGEPVVTQLHPDPIIVQDGHFSQPLGSTDLLRAPAHFPVPSSRVVLREVSLVWHLYGGRDFGPHPGHRARAGLAGPRSSPSRCSGPNRPQNSWRAQGGSGRQHHVLMEIQLSKVSFQHEVYPAEPGPVTPGEEPEEQPLSRQVFIVQELEVRDRLASSQINKFLYLHTSERMPRRTHSNMLKIKALHVAPVTNLGGPECCLRVSLLPLRLNVDQDALLFLRDFFTSLAASINPVVPAETSAEAHPETPVQPSGPQEGQPEGVETTSSQEAAGGRHGASPAEQQPIYFREFRFTSEVPIWLDYHGKHVTMDQVGTFAGLLIGLAQLNCSELKLKRLCCRHGLLGVDKVLGYALNEWLQDIRKNQLPGLLGGVGPMHSVVQLFQGFRDLLWLPIEQYRKDGRLMRGLQRGAASFGSSTASAALELSNRLVQAIQATAETVYDILSPAAPISRSLQDKRSVRRLRKGQQPADLREGVAKAYDTVREGILDTAQTICEVASRGHEQKGLTGAVGGVIRQLPPTVVKPLILATEATSSLLGGMRNQILPDAHKDHALKWRLDEARD</sequence>
<dbReference type="GO" id="GO:0006869">
    <property type="term" value="P:lipid transport"/>
    <property type="evidence" value="ECO:0007669"/>
    <property type="project" value="UniProtKB-KW"/>
</dbReference>
<dbReference type="Pfam" id="PF13329">
    <property type="entry name" value="ATG2_CAD"/>
    <property type="match status" value="3"/>
</dbReference>
<dbReference type="InterPro" id="IPR026849">
    <property type="entry name" value="ATG2"/>
</dbReference>
<organism evidence="11 12">
    <name type="scientific">Tursiops truncatus</name>
    <name type="common">Atlantic bottle-nosed dolphin</name>
    <name type="synonym">Delphinus truncatus</name>
    <dbReference type="NCBI Taxonomy" id="9739"/>
    <lineage>
        <taxon>Eukaryota</taxon>
        <taxon>Metazoa</taxon>
        <taxon>Chordata</taxon>
        <taxon>Craniata</taxon>
        <taxon>Vertebrata</taxon>
        <taxon>Euteleostomi</taxon>
        <taxon>Mammalia</taxon>
        <taxon>Eutheria</taxon>
        <taxon>Laurasiatheria</taxon>
        <taxon>Artiodactyla</taxon>
        <taxon>Whippomorpha</taxon>
        <taxon>Cetacea</taxon>
        <taxon>Odontoceti</taxon>
        <taxon>Delphinidae</taxon>
        <taxon>Tursiops</taxon>
    </lineage>
</organism>
<evidence type="ECO:0000256" key="4">
    <source>
        <dbReference type="ARBA" id="ARBA00022448"/>
    </source>
</evidence>
<dbReference type="GO" id="GO:0034045">
    <property type="term" value="C:phagophore assembly site membrane"/>
    <property type="evidence" value="ECO:0007669"/>
    <property type="project" value="UniProtKB-SubCell"/>
</dbReference>
<dbReference type="CTD" id="23130"/>
<dbReference type="GO" id="GO:0005789">
    <property type="term" value="C:endoplasmic reticulum membrane"/>
    <property type="evidence" value="ECO:0007669"/>
    <property type="project" value="UniProtKB-SubCell"/>
</dbReference>
<feature type="region of interest" description="Disordered" evidence="10">
    <location>
        <begin position="400"/>
        <end position="421"/>
    </location>
</feature>
<dbReference type="FunCoup" id="A0A6J3RQR4">
    <property type="interactions" value="2086"/>
</dbReference>
<dbReference type="GO" id="GO:0032266">
    <property type="term" value="F:phosphatidylinositol-3-phosphate binding"/>
    <property type="evidence" value="ECO:0007669"/>
    <property type="project" value="TreeGrafter"/>
</dbReference>
<proteinExistence type="inferred from homology"/>
<gene>
    <name evidence="12" type="primary">ATG2A</name>
</gene>
<comment type="subcellular location">
    <subcellularLocation>
        <location evidence="1">Endoplasmic reticulum membrane</location>
        <topology evidence="1">Peripheral membrane protein</topology>
    </subcellularLocation>
    <subcellularLocation>
        <location evidence="2">Preautophagosomal structure membrane</location>
        <topology evidence="2">Peripheral membrane protein</topology>
    </subcellularLocation>
</comment>
<feature type="region of interest" description="Disordered" evidence="10">
    <location>
        <begin position="1430"/>
        <end position="1467"/>
    </location>
</feature>
<evidence type="ECO:0000313" key="12">
    <source>
        <dbReference type="RefSeq" id="XP_033716890.1"/>
    </source>
</evidence>
<reference evidence="12" key="1">
    <citation type="submission" date="2025-08" db="UniProtKB">
        <authorList>
            <consortium name="RefSeq"/>
        </authorList>
    </citation>
    <scope>IDENTIFICATION</scope>
    <source>
        <tissue evidence="12">Spleen</tissue>
    </source>
</reference>
<accession>A0A6J3RQR4</accession>
<feature type="region of interest" description="Disordered" evidence="10">
    <location>
        <begin position="1232"/>
        <end position="1259"/>
    </location>
</feature>
<dbReference type="InParanoid" id="A0A6J3RQR4"/>
<keyword evidence="5" id="KW-0256">Endoplasmic reticulum</keyword>
<evidence type="ECO:0000256" key="8">
    <source>
        <dbReference type="ARBA" id="ARBA00024479"/>
    </source>
</evidence>
<feature type="region of interest" description="Disordered" evidence="10">
    <location>
        <begin position="1605"/>
        <end position="1646"/>
    </location>
</feature>
<dbReference type="GO" id="GO:0000422">
    <property type="term" value="P:autophagy of mitochondrion"/>
    <property type="evidence" value="ECO:0007669"/>
    <property type="project" value="TreeGrafter"/>
</dbReference>
<keyword evidence="11" id="KW-1185">Reference proteome</keyword>
<evidence type="ECO:0000313" key="11">
    <source>
        <dbReference type="Proteomes" id="UP000245320"/>
    </source>
</evidence>
<feature type="region of interest" description="Disordered" evidence="10">
    <location>
        <begin position="1309"/>
        <end position="1352"/>
    </location>
</feature>
<comment type="catalytic activity">
    <reaction evidence="9">
        <text>a 1,2-diacyl-sn-glycero-3-phosphoethanolamine(in) = a 1,2-diacyl-sn-glycero-3-phosphoethanolamine(out)</text>
        <dbReference type="Rhea" id="RHEA:38895"/>
        <dbReference type="ChEBI" id="CHEBI:64612"/>
    </reaction>
</comment>
<dbReference type="PANTHER" id="PTHR13190:SF21">
    <property type="entry name" value="AUTOPHAGY-RELATED PROTEIN 2 HOMOLOG A"/>
    <property type="match status" value="1"/>
</dbReference>
<evidence type="ECO:0000256" key="6">
    <source>
        <dbReference type="ARBA" id="ARBA00023055"/>
    </source>
</evidence>
<dbReference type="RefSeq" id="XP_033716890.1">
    <property type="nucleotide sequence ID" value="XM_033860999.1"/>
</dbReference>
<feature type="compositionally biased region" description="Acidic residues" evidence="10">
    <location>
        <begin position="1339"/>
        <end position="1352"/>
    </location>
</feature>
<evidence type="ECO:0000256" key="10">
    <source>
        <dbReference type="SAM" id="MobiDB-lite"/>
    </source>
</evidence>
<feature type="region of interest" description="Disordered" evidence="10">
    <location>
        <begin position="886"/>
        <end position="915"/>
    </location>
</feature>
<dbReference type="GO" id="GO:0061908">
    <property type="term" value="C:phagophore"/>
    <property type="evidence" value="ECO:0007669"/>
    <property type="project" value="TreeGrafter"/>
</dbReference>
<keyword evidence="7" id="KW-0472">Membrane</keyword>
<keyword evidence="4" id="KW-0813">Transport</keyword>
<comment type="catalytic activity">
    <reaction evidence="8">
        <text>a 1,2-diacyl-sn-glycero-3-phospho-L-serine(in) = a 1,2-diacyl-sn-glycero-3-phospho-L-serine(out)</text>
        <dbReference type="Rhea" id="RHEA:38663"/>
        <dbReference type="ChEBI" id="CHEBI:57262"/>
    </reaction>
</comment>
<evidence type="ECO:0000256" key="3">
    <source>
        <dbReference type="ARBA" id="ARBA00009714"/>
    </source>
</evidence>
<comment type="similarity">
    <text evidence="3">Belongs to the ATG2 family.</text>
</comment>
<evidence type="ECO:0000256" key="1">
    <source>
        <dbReference type="ARBA" id="ARBA00004406"/>
    </source>
</evidence>
<feature type="compositionally biased region" description="Polar residues" evidence="10">
    <location>
        <begin position="896"/>
        <end position="915"/>
    </location>
</feature>
<dbReference type="Proteomes" id="UP000245320">
    <property type="component" value="Chromosome 8"/>
</dbReference>
<feature type="compositionally biased region" description="Low complexity" evidence="10">
    <location>
        <begin position="1443"/>
        <end position="1456"/>
    </location>
</feature>
<evidence type="ECO:0000256" key="2">
    <source>
        <dbReference type="ARBA" id="ARBA00004623"/>
    </source>
</evidence>
<evidence type="ECO:0000256" key="7">
    <source>
        <dbReference type="ARBA" id="ARBA00023136"/>
    </source>
</evidence>
<dbReference type="OrthoDB" id="18982at2759"/>
<dbReference type="GO" id="GO:0034727">
    <property type="term" value="P:piecemeal microautophagy of the nucleus"/>
    <property type="evidence" value="ECO:0007669"/>
    <property type="project" value="TreeGrafter"/>
</dbReference>
<dbReference type="GO" id="GO:0000045">
    <property type="term" value="P:autophagosome assembly"/>
    <property type="evidence" value="ECO:0007669"/>
    <property type="project" value="TreeGrafter"/>
</dbReference>
<evidence type="ECO:0000256" key="9">
    <source>
        <dbReference type="ARBA" id="ARBA00024615"/>
    </source>
</evidence>
<dbReference type="GO" id="GO:0061709">
    <property type="term" value="P:reticulophagy"/>
    <property type="evidence" value="ECO:0007669"/>
    <property type="project" value="TreeGrafter"/>
</dbReference>
<name>A0A6J3RQR4_TURTR</name>